<evidence type="ECO:0000313" key="1">
    <source>
        <dbReference type="EMBL" id="MFB9579744.1"/>
    </source>
</evidence>
<reference evidence="1 2" key="1">
    <citation type="submission" date="2024-09" db="EMBL/GenBank/DDBJ databases">
        <authorList>
            <person name="Sun Q."/>
            <person name="Mori K."/>
        </authorList>
    </citation>
    <scope>NUCLEOTIDE SEQUENCE [LARGE SCALE GENOMIC DNA]</scope>
    <source>
        <strain evidence="1 2">JCM 3331</strain>
    </source>
</reference>
<proteinExistence type="predicted"/>
<sequence length="158" mass="17453">MARRHACCTGVFLRSGRDQRQGTPGTERACKSPAEDKKVWPLREEARRRPGYEASLRLGEAAAAVLESRAAEVSRRVLRGLTPMARAVAAGPDVQGCVFNVSFLVNRGASDDFRSAGGAIRKRALRTRRAASCGPAVLLQLRRRCRHSRAGRRRLTWD</sequence>
<comment type="caution">
    <text evidence="1">The sequence shown here is derived from an EMBL/GenBank/DDBJ whole genome shotgun (WGS) entry which is preliminary data.</text>
</comment>
<protein>
    <submittedName>
        <fullName evidence="1">GvpL/GvpF family gas vesicle protein</fullName>
    </submittedName>
</protein>
<dbReference type="RefSeq" id="WP_386145477.1">
    <property type="nucleotide sequence ID" value="NZ_JBHMCG010000234.1"/>
</dbReference>
<name>A0ABV5RSA4_9ACTN</name>
<dbReference type="Proteomes" id="UP001589710">
    <property type="component" value="Unassembled WGS sequence"/>
</dbReference>
<dbReference type="EMBL" id="JBHMCG010000234">
    <property type="protein sequence ID" value="MFB9579744.1"/>
    <property type="molecule type" value="Genomic_DNA"/>
</dbReference>
<dbReference type="InterPro" id="IPR009430">
    <property type="entry name" value="GvpL/GvpF"/>
</dbReference>
<dbReference type="Pfam" id="PF06386">
    <property type="entry name" value="GvpL_GvpF"/>
    <property type="match status" value="1"/>
</dbReference>
<accession>A0ABV5RSA4</accession>
<organism evidence="1 2">
    <name type="scientific">Streptomyces yanii</name>
    <dbReference type="NCBI Taxonomy" id="78510"/>
    <lineage>
        <taxon>Bacteria</taxon>
        <taxon>Bacillati</taxon>
        <taxon>Actinomycetota</taxon>
        <taxon>Actinomycetes</taxon>
        <taxon>Kitasatosporales</taxon>
        <taxon>Streptomycetaceae</taxon>
        <taxon>Streptomyces</taxon>
    </lineage>
</organism>
<gene>
    <name evidence="1" type="ORF">ACFFTL_47760</name>
</gene>
<evidence type="ECO:0000313" key="2">
    <source>
        <dbReference type="Proteomes" id="UP001589710"/>
    </source>
</evidence>
<keyword evidence="2" id="KW-1185">Reference proteome</keyword>